<sequence length="57" mass="5995">MTREDGPGWKPSHPLGIEVRLGAVPPSVRTGAAPPADGLASERRGAMGRGRRSRFDG</sequence>
<evidence type="ECO:0000313" key="3">
    <source>
        <dbReference type="Proteomes" id="UP000553776"/>
    </source>
</evidence>
<evidence type="ECO:0000313" key="2">
    <source>
        <dbReference type="EMBL" id="MBB6691252.1"/>
    </source>
</evidence>
<dbReference type="RefSeq" id="WP_185135253.1">
    <property type="nucleotide sequence ID" value="NZ_JACJVR010000025.1"/>
</dbReference>
<feature type="region of interest" description="Disordered" evidence="1">
    <location>
        <begin position="24"/>
        <end position="57"/>
    </location>
</feature>
<dbReference type="Proteomes" id="UP000553776">
    <property type="component" value="Unassembled WGS sequence"/>
</dbReference>
<accession>A0A841TW69</accession>
<evidence type="ECO:0000256" key="1">
    <source>
        <dbReference type="SAM" id="MobiDB-lite"/>
    </source>
</evidence>
<comment type="caution">
    <text evidence="2">The sequence shown here is derived from an EMBL/GenBank/DDBJ whole genome shotgun (WGS) entry which is preliminary data.</text>
</comment>
<reference evidence="2 3" key="1">
    <citation type="submission" date="2020-08" db="EMBL/GenBank/DDBJ databases">
        <title>Cohnella phylogeny.</title>
        <authorList>
            <person name="Dunlap C."/>
        </authorList>
    </citation>
    <scope>NUCLEOTIDE SEQUENCE [LARGE SCALE GENOMIC DNA]</scope>
    <source>
        <strain evidence="2 3">DSM 25239</strain>
    </source>
</reference>
<gene>
    <name evidence="2" type="ORF">H7B90_07580</name>
</gene>
<dbReference type="EMBL" id="JACJVR010000025">
    <property type="protein sequence ID" value="MBB6691252.1"/>
    <property type="molecule type" value="Genomic_DNA"/>
</dbReference>
<organism evidence="2 3">
    <name type="scientific">Cohnella xylanilytica</name>
    <dbReference type="NCBI Taxonomy" id="557555"/>
    <lineage>
        <taxon>Bacteria</taxon>
        <taxon>Bacillati</taxon>
        <taxon>Bacillota</taxon>
        <taxon>Bacilli</taxon>
        <taxon>Bacillales</taxon>
        <taxon>Paenibacillaceae</taxon>
        <taxon>Cohnella</taxon>
    </lineage>
</organism>
<proteinExistence type="predicted"/>
<dbReference type="AlphaFoldDB" id="A0A841TW69"/>
<name>A0A841TW69_9BACL</name>
<keyword evidence="3" id="KW-1185">Reference proteome</keyword>
<protein>
    <submittedName>
        <fullName evidence="2">Uncharacterized protein</fullName>
    </submittedName>
</protein>